<evidence type="ECO:0000313" key="2">
    <source>
        <dbReference type="Proteomes" id="UP001044222"/>
    </source>
</evidence>
<comment type="caution">
    <text evidence="1">The sequence shown here is derived from an EMBL/GenBank/DDBJ whole genome shotgun (WGS) entry which is preliminary data.</text>
</comment>
<sequence>MLSFKQVCQVFLMKLWLNEVCIQASIPALSTSLGERVKLKNSVNWCRKIFENKLFLIKGIVNSLFQ</sequence>
<proteinExistence type="predicted"/>
<gene>
    <name evidence="1" type="ORF">ANANG_G00294060</name>
</gene>
<protein>
    <submittedName>
        <fullName evidence="1">Uncharacterized protein</fullName>
    </submittedName>
</protein>
<dbReference type="Proteomes" id="UP001044222">
    <property type="component" value="Chromosome 17"/>
</dbReference>
<feature type="non-terminal residue" evidence="1">
    <location>
        <position position="1"/>
    </location>
</feature>
<reference evidence="1" key="1">
    <citation type="submission" date="2021-01" db="EMBL/GenBank/DDBJ databases">
        <title>A chromosome-scale assembly of European eel, Anguilla anguilla.</title>
        <authorList>
            <person name="Henkel C."/>
            <person name="Jong-Raadsen S.A."/>
            <person name="Dufour S."/>
            <person name="Weltzien F.-A."/>
            <person name="Palstra A.P."/>
            <person name="Pelster B."/>
            <person name="Spaink H.P."/>
            <person name="Van Den Thillart G.E."/>
            <person name="Jansen H."/>
            <person name="Zahm M."/>
            <person name="Klopp C."/>
            <person name="Cedric C."/>
            <person name="Louis A."/>
            <person name="Berthelot C."/>
            <person name="Parey E."/>
            <person name="Roest Crollius H."/>
            <person name="Montfort J."/>
            <person name="Robinson-Rechavi M."/>
            <person name="Bucao C."/>
            <person name="Bouchez O."/>
            <person name="Gislard M."/>
            <person name="Lluch J."/>
            <person name="Milhes M."/>
            <person name="Lampietro C."/>
            <person name="Lopez Roques C."/>
            <person name="Donnadieu C."/>
            <person name="Braasch I."/>
            <person name="Desvignes T."/>
            <person name="Postlethwait J."/>
            <person name="Bobe J."/>
            <person name="Guiguen Y."/>
            <person name="Dirks R."/>
        </authorList>
    </citation>
    <scope>NUCLEOTIDE SEQUENCE</scope>
    <source>
        <strain evidence="1">Tag_6206</strain>
        <tissue evidence="1">Liver</tissue>
    </source>
</reference>
<accession>A0A9D3LKJ9</accession>
<evidence type="ECO:0000313" key="1">
    <source>
        <dbReference type="EMBL" id="KAG5832712.1"/>
    </source>
</evidence>
<keyword evidence="2" id="KW-1185">Reference proteome</keyword>
<dbReference type="AlphaFoldDB" id="A0A9D3LKJ9"/>
<dbReference type="EMBL" id="JAFIRN010000017">
    <property type="protein sequence ID" value="KAG5832712.1"/>
    <property type="molecule type" value="Genomic_DNA"/>
</dbReference>
<name>A0A9D3LKJ9_ANGAN</name>
<organism evidence="1 2">
    <name type="scientific">Anguilla anguilla</name>
    <name type="common">European freshwater eel</name>
    <name type="synonym">Muraena anguilla</name>
    <dbReference type="NCBI Taxonomy" id="7936"/>
    <lineage>
        <taxon>Eukaryota</taxon>
        <taxon>Metazoa</taxon>
        <taxon>Chordata</taxon>
        <taxon>Craniata</taxon>
        <taxon>Vertebrata</taxon>
        <taxon>Euteleostomi</taxon>
        <taxon>Actinopterygii</taxon>
        <taxon>Neopterygii</taxon>
        <taxon>Teleostei</taxon>
        <taxon>Anguilliformes</taxon>
        <taxon>Anguillidae</taxon>
        <taxon>Anguilla</taxon>
    </lineage>
</organism>